<dbReference type="UCSC" id="F48G7.4">
    <property type="organism name" value="c. elegans"/>
</dbReference>
<dbReference type="PaxDb" id="6239-F48G7.4"/>
<dbReference type="GeneID" id="185993"/>
<dbReference type="RefSeq" id="NP_503266.2">
    <property type="nucleotide sequence ID" value="NM_070865.2"/>
</dbReference>
<dbReference type="KEGG" id="cel:CELE_F48G7.4"/>
<dbReference type="Proteomes" id="UP000001940">
    <property type="component" value="Chromosome V"/>
</dbReference>
<organism evidence="1 2">
    <name type="scientific">Caenorhabditis elegans</name>
    <dbReference type="NCBI Taxonomy" id="6239"/>
    <lineage>
        <taxon>Eukaryota</taxon>
        <taxon>Metazoa</taxon>
        <taxon>Ecdysozoa</taxon>
        <taxon>Nematoda</taxon>
        <taxon>Chromadorea</taxon>
        <taxon>Rhabditida</taxon>
        <taxon>Rhabditina</taxon>
        <taxon>Rhabditomorpha</taxon>
        <taxon>Rhabditoidea</taxon>
        <taxon>Rhabditidae</taxon>
        <taxon>Peloderinae</taxon>
        <taxon>Caenorhabditis</taxon>
    </lineage>
</organism>
<proteinExistence type="predicted"/>
<keyword evidence="2" id="KW-1185">Reference proteome</keyword>
<dbReference type="PANTHER" id="PTHR31006">
    <property type="entry name" value="F-BOX DOMAIN-CONTAINING PROTEIN-RELATED-RELATED"/>
    <property type="match status" value="1"/>
</dbReference>
<dbReference type="EMBL" id="BX284605">
    <property type="protein sequence ID" value="CCD70361.1"/>
    <property type="molecule type" value="Genomic_DNA"/>
</dbReference>
<dbReference type="AlphaFoldDB" id="O44584"/>
<dbReference type="AGR" id="WB:WBGene00018615"/>
<gene>
    <name evidence="1" type="ORF">CELE_F48G7.4</name>
    <name evidence="1 3" type="ORF">F48G7.4</name>
</gene>
<reference evidence="1 2" key="1">
    <citation type="journal article" date="1998" name="Science">
        <title>Genome sequence of the nematode C. elegans: a platform for investigating biology.</title>
        <authorList>
            <consortium name="The C. elegans sequencing consortium"/>
            <person name="Sulson J.E."/>
            <person name="Waterston R."/>
        </authorList>
    </citation>
    <scope>NUCLEOTIDE SEQUENCE [LARGE SCALE GENOMIC DNA]</scope>
    <source>
        <strain evidence="1 2">Bristol N2</strain>
    </source>
</reference>
<sequence length="328" mass="38227">MSCPGVEENAEFWQKLPLTFKKEVVKSLDYKSSCCLQKCSKSDQYLVETTPLRMSYVTLKADRTYNPITKKLEEQVAFSIFAENWKCINLHGVDNFLSVFKNRRTVAQSFWFDYFDENKPCVQKFVDDLKREMQKRGSSCKIRARKLQWNNNSEHRNVEPGVHFLRLLGCFDSKYLKSLDIVKSNFTSATINMLAKSEYWWFLKEIKMGINQPTMIDLFLTAERLKLSAQSFKESELRKIVESYRSRDLPRGSYFQLDAQKPWNLEEVLAGFPNVLSLENVGSKRFYTQKLQIGTGERVLIVKLSADTIEGVVCRSNFLEEDFAKHSL</sequence>
<dbReference type="OrthoDB" id="5786692at2759"/>
<dbReference type="Bgee" id="WBGene00018615">
    <property type="expression patterns" value="Expressed in embryo and 3 other cell types or tissues"/>
</dbReference>
<evidence type="ECO:0000313" key="3">
    <source>
        <dbReference type="WormBase" id="F48G7.4"/>
    </source>
</evidence>
<evidence type="ECO:0000313" key="2">
    <source>
        <dbReference type="Proteomes" id="UP000001940"/>
    </source>
</evidence>
<dbReference type="InterPro" id="IPR042317">
    <property type="entry name" value="She-1-like"/>
</dbReference>
<dbReference type="WormBase" id="F48G7.4">
    <property type="protein sequence ID" value="CE45423"/>
    <property type="gene ID" value="WBGene00018615"/>
</dbReference>
<dbReference type="eggNOG" id="ENOG502TGTF">
    <property type="taxonomic scope" value="Eukaryota"/>
</dbReference>
<name>O44584_CAEEL</name>
<dbReference type="InParanoid" id="O44584"/>
<dbReference type="FunCoup" id="O44584">
    <property type="interactions" value="963"/>
</dbReference>
<dbReference type="CTD" id="185993"/>
<dbReference type="HOGENOM" id="CLU_055882_0_0_1"/>
<protein>
    <submittedName>
        <fullName evidence="1">F-box domain-containing protein</fullName>
    </submittedName>
</protein>
<dbReference type="PhylomeDB" id="O44584"/>
<dbReference type="PANTHER" id="PTHR31006:SF8">
    <property type="entry name" value="F-BOX DOMAIN-CONTAINING PROTEIN-RELATED"/>
    <property type="match status" value="1"/>
</dbReference>
<dbReference type="OMA" id="RARKIQW"/>
<evidence type="ECO:0000313" key="1">
    <source>
        <dbReference type="EMBL" id="CCD70361.1"/>
    </source>
</evidence>
<accession>O44584</accession>